<gene>
    <name evidence="3" type="ORF">OTU49_008800</name>
</gene>
<evidence type="ECO:0000313" key="3">
    <source>
        <dbReference type="EMBL" id="KAK8729384.1"/>
    </source>
</evidence>
<reference evidence="3 4" key="1">
    <citation type="journal article" date="2024" name="BMC Genomics">
        <title>Genome assembly of redclaw crayfish (Cherax quadricarinatus) provides insights into its immune adaptation and hypoxia tolerance.</title>
        <authorList>
            <person name="Liu Z."/>
            <person name="Zheng J."/>
            <person name="Li H."/>
            <person name="Fang K."/>
            <person name="Wang S."/>
            <person name="He J."/>
            <person name="Zhou D."/>
            <person name="Weng S."/>
            <person name="Chi M."/>
            <person name="Gu Z."/>
            <person name="He J."/>
            <person name="Li F."/>
            <person name="Wang M."/>
        </authorList>
    </citation>
    <scope>NUCLEOTIDE SEQUENCE [LARGE SCALE GENOMIC DNA]</scope>
    <source>
        <strain evidence="3">ZL_2023a</strain>
    </source>
</reference>
<organism evidence="3 4">
    <name type="scientific">Cherax quadricarinatus</name>
    <name type="common">Australian red claw crayfish</name>
    <dbReference type="NCBI Taxonomy" id="27406"/>
    <lineage>
        <taxon>Eukaryota</taxon>
        <taxon>Metazoa</taxon>
        <taxon>Ecdysozoa</taxon>
        <taxon>Arthropoda</taxon>
        <taxon>Crustacea</taxon>
        <taxon>Multicrustacea</taxon>
        <taxon>Malacostraca</taxon>
        <taxon>Eumalacostraca</taxon>
        <taxon>Eucarida</taxon>
        <taxon>Decapoda</taxon>
        <taxon>Pleocyemata</taxon>
        <taxon>Astacidea</taxon>
        <taxon>Parastacoidea</taxon>
        <taxon>Parastacidae</taxon>
        <taxon>Cherax</taxon>
    </lineage>
</organism>
<dbReference type="EMBL" id="JARKIK010000068">
    <property type="protein sequence ID" value="KAK8729383.1"/>
    <property type="molecule type" value="Genomic_DNA"/>
</dbReference>
<proteinExistence type="predicted"/>
<feature type="region of interest" description="Disordered" evidence="1">
    <location>
        <begin position="33"/>
        <end position="267"/>
    </location>
</feature>
<keyword evidence="4" id="KW-1185">Reference proteome</keyword>
<dbReference type="EMBL" id="JARKIK010000068">
    <property type="protein sequence ID" value="KAK8729384.1"/>
    <property type="molecule type" value="Genomic_DNA"/>
</dbReference>
<reference evidence="3" key="2">
    <citation type="submission" date="2024-01" db="EMBL/GenBank/DDBJ databases">
        <authorList>
            <person name="He J."/>
            <person name="Wang M."/>
            <person name="Zheng J."/>
            <person name="Liu Z."/>
        </authorList>
    </citation>
    <scope>NUCLEOTIDE SEQUENCE</scope>
    <source>
        <strain evidence="3">ZL_2023a</strain>
        <tissue evidence="3">Muscle</tissue>
    </source>
</reference>
<dbReference type="Proteomes" id="UP001445076">
    <property type="component" value="Unassembled WGS sequence"/>
</dbReference>
<feature type="chain" id="PRO_5044717336" evidence="2">
    <location>
        <begin position="17"/>
        <end position="267"/>
    </location>
</feature>
<evidence type="ECO:0000313" key="4">
    <source>
        <dbReference type="Proteomes" id="UP001445076"/>
    </source>
</evidence>
<feature type="signal peptide" evidence="2">
    <location>
        <begin position="1"/>
        <end position="16"/>
    </location>
</feature>
<dbReference type="AlphaFoldDB" id="A0AAW0WNE1"/>
<name>A0AAW0WNE1_CHEQU</name>
<evidence type="ECO:0000256" key="1">
    <source>
        <dbReference type="SAM" id="MobiDB-lite"/>
    </source>
</evidence>
<accession>A0AAW0WNE1</accession>
<sequence length="267" mass="28431">MTTIMLVILLVGACVAIPPGRPTDSIRFVRQTKPLPRPQHPQISPTPPAGYQPKPQVDPTPHPGHVIQTLPAHPSSKLTRPAPRPSRHQRSADEVRQGSVPTTAIGKPQTLPPKSQLTKPAVRPQTRPATLPGNLAKPAQRSKSLEDSSFAPLPTGPIVEPRPFPGELTKPASRPIVDPIPPAGELTKPASRPIVDPIPPAGELTKPANRPKSVDSGFAPLPTGPIVEPRPPPGELTKPAPRPRPRPGDLTKPATRPRPRPARPAQA</sequence>
<feature type="compositionally biased region" description="Pro residues" evidence="1">
    <location>
        <begin position="35"/>
        <end position="62"/>
    </location>
</feature>
<evidence type="ECO:0000256" key="2">
    <source>
        <dbReference type="SAM" id="SignalP"/>
    </source>
</evidence>
<protein>
    <submittedName>
        <fullName evidence="3">Uncharacterized protein</fullName>
    </submittedName>
</protein>
<keyword evidence="2" id="KW-0732">Signal</keyword>
<comment type="caution">
    <text evidence="3">The sequence shown here is derived from an EMBL/GenBank/DDBJ whole genome shotgun (WGS) entry which is preliminary data.</text>
</comment>